<organism evidence="1 2">
    <name type="scientific">Chitinasiproducens palmae</name>
    <dbReference type="NCBI Taxonomy" id="1770053"/>
    <lineage>
        <taxon>Bacteria</taxon>
        <taxon>Pseudomonadati</taxon>
        <taxon>Pseudomonadota</taxon>
        <taxon>Betaproteobacteria</taxon>
        <taxon>Burkholderiales</taxon>
        <taxon>Burkholderiaceae</taxon>
        <taxon>Chitinasiproducens</taxon>
    </lineage>
</organism>
<name>A0A1H2PVZ4_9BURK</name>
<dbReference type="EMBL" id="FNLO01000017">
    <property type="protein sequence ID" value="SDV51486.1"/>
    <property type="molecule type" value="Genomic_DNA"/>
</dbReference>
<reference evidence="2" key="1">
    <citation type="submission" date="2016-09" db="EMBL/GenBank/DDBJ databases">
        <authorList>
            <person name="Varghese N."/>
            <person name="Submissions S."/>
        </authorList>
    </citation>
    <scope>NUCLEOTIDE SEQUENCE [LARGE SCALE GENOMIC DNA]</scope>
    <source>
        <strain evidence="2">JS23</strain>
    </source>
</reference>
<dbReference type="AlphaFoldDB" id="A0A1H2PVZ4"/>
<proteinExistence type="predicted"/>
<evidence type="ECO:0008006" key="3">
    <source>
        <dbReference type="Google" id="ProtNLM"/>
    </source>
</evidence>
<sequence>MEPSGRVVALEDATARAVVFRFIEAGQRRLGVISCALLVERFGADPAGINALAAFRTHESAIVAAARRHAAHRSRVVLSRQLFED</sequence>
<protein>
    <recommendedName>
        <fullName evidence="3">DUF1488 family protein</fullName>
    </recommendedName>
</protein>
<gene>
    <name evidence="1" type="ORF">SAMN05216551_11784</name>
</gene>
<keyword evidence="2" id="KW-1185">Reference proteome</keyword>
<dbReference type="Proteomes" id="UP000243719">
    <property type="component" value="Unassembled WGS sequence"/>
</dbReference>
<evidence type="ECO:0000313" key="2">
    <source>
        <dbReference type="Proteomes" id="UP000243719"/>
    </source>
</evidence>
<accession>A0A1H2PVZ4</accession>
<dbReference type="RefSeq" id="WP_091913169.1">
    <property type="nucleotide sequence ID" value="NZ_FNLO01000017.1"/>
</dbReference>
<evidence type="ECO:0000313" key="1">
    <source>
        <dbReference type="EMBL" id="SDV51486.1"/>
    </source>
</evidence>